<feature type="domain" description="Dynamin N-terminal" evidence="7">
    <location>
        <begin position="50"/>
        <end position="205"/>
    </location>
</feature>
<keyword evidence="9" id="KW-1185">Reference proteome</keyword>
<dbReference type="InterPro" id="IPR027094">
    <property type="entry name" value="Mitofusin_fam"/>
</dbReference>
<comment type="caution">
    <text evidence="8">The sequence shown here is derived from an EMBL/GenBank/DDBJ whole genome shotgun (WGS) entry which is preliminary data.</text>
</comment>
<evidence type="ECO:0000256" key="4">
    <source>
        <dbReference type="ARBA" id="ARBA00023134"/>
    </source>
</evidence>
<evidence type="ECO:0000259" key="7">
    <source>
        <dbReference type="Pfam" id="PF00350"/>
    </source>
</evidence>
<protein>
    <recommendedName>
        <fullName evidence="7">Dynamin N-terminal domain-containing protein</fullName>
    </recommendedName>
</protein>
<dbReference type="RefSeq" id="WP_003355076.1">
    <property type="nucleotide sequence ID" value="NZ_JH414764.1"/>
</dbReference>
<organism evidence="8 9">
    <name type="scientific">Bacillus smithii 7_3_47FAA</name>
    <dbReference type="NCBI Taxonomy" id="665952"/>
    <lineage>
        <taxon>Bacteria</taxon>
        <taxon>Bacillati</taxon>
        <taxon>Bacillota</taxon>
        <taxon>Bacilli</taxon>
        <taxon>Bacillales</taxon>
        <taxon>Bacillaceae</taxon>
        <taxon>Bacillus</taxon>
    </lineage>
</organism>
<name>G9QP04_9BACI</name>
<dbReference type="Gene3D" id="3.40.50.300">
    <property type="entry name" value="P-loop containing nucleotide triphosphate hydrolases"/>
    <property type="match status" value="2"/>
</dbReference>
<dbReference type="PANTHER" id="PTHR10465:SF0">
    <property type="entry name" value="SARCALUMENIN"/>
    <property type="match status" value="1"/>
</dbReference>
<dbReference type="InterPro" id="IPR045063">
    <property type="entry name" value="Dynamin_N"/>
</dbReference>
<reference evidence="8 9" key="1">
    <citation type="submission" date="2011-09" db="EMBL/GenBank/DDBJ databases">
        <title>The Genome Sequence of Bacillus smithii 7_3_47FAA.</title>
        <authorList>
            <consortium name="The Broad Institute Genome Sequencing Platform"/>
            <person name="Earl A."/>
            <person name="Ward D."/>
            <person name="Feldgarden M."/>
            <person name="Gevers D."/>
            <person name="Daigneault M."/>
            <person name="Strauss J."/>
            <person name="Allen-Vercoe E."/>
            <person name="Young S.K."/>
            <person name="Zeng Q."/>
            <person name="Gargeya S."/>
            <person name="Fitzgerald M."/>
            <person name="Haas B."/>
            <person name="Abouelleil A."/>
            <person name="Alvarado L."/>
            <person name="Arachchi H.M."/>
            <person name="Berlin A."/>
            <person name="Brown A."/>
            <person name="Chapman S.B."/>
            <person name="Chen Z."/>
            <person name="Dunbar C."/>
            <person name="Freedman E."/>
            <person name="Gearin G."/>
            <person name="Goldberg J."/>
            <person name="Griggs A."/>
            <person name="Gujja S."/>
            <person name="Heiman D."/>
            <person name="Howarth C."/>
            <person name="Larson L."/>
            <person name="Lui A."/>
            <person name="MacDonald P.J.P."/>
            <person name="Montmayeur A."/>
            <person name="Murphy C."/>
            <person name="Neiman D."/>
            <person name="Pearson M."/>
            <person name="Priest M."/>
            <person name="Roberts A."/>
            <person name="Saif S."/>
            <person name="Shea T."/>
            <person name="Shenoy N."/>
            <person name="Sisk P."/>
            <person name="Stolte C."/>
            <person name="Sykes S."/>
            <person name="Wortman J."/>
            <person name="Nusbaum C."/>
            <person name="Birren B."/>
        </authorList>
    </citation>
    <scope>NUCLEOTIDE SEQUENCE [LARGE SCALE GENOMIC DNA]</scope>
    <source>
        <strain evidence="8 9">7_3_47FAA</strain>
    </source>
</reference>
<evidence type="ECO:0000256" key="1">
    <source>
        <dbReference type="ARBA" id="ARBA00004370"/>
    </source>
</evidence>
<keyword evidence="2" id="KW-0547">Nucleotide-binding</keyword>
<evidence type="ECO:0000256" key="2">
    <source>
        <dbReference type="ARBA" id="ARBA00022741"/>
    </source>
</evidence>
<dbReference type="GO" id="GO:0016020">
    <property type="term" value="C:membrane"/>
    <property type="evidence" value="ECO:0007669"/>
    <property type="project" value="UniProtKB-SubCell"/>
</dbReference>
<comment type="subcellular location">
    <subcellularLocation>
        <location evidence="1">Membrane</location>
    </subcellularLocation>
</comment>
<evidence type="ECO:0000256" key="3">
    <source>
        <dbReference type="ARBA" id="ARBA00022801"/>
    </source>
</evidence>
<dbReference type="GO" id="GO:0003924">
    <property type="term" value="F:GTPase activity"/>
    <property type="evidence" value="ECO:0007669"/>
    <property type="project" value="InterPro"/>
</dbReference>
<dbReference type="CDD" id="cd09912">
    <property type="entry name" value="DLP_2"/>
    <property type="match status" value="2"/>
</dbReference>
<keyword evidence="6" id="KW-0175">Coiled coil</keyword>
<dbReference type="PANTHER" id="PTHR10465">
    <property type="entry name" value="TRANSMEMBRANE GTPASE FZO1"/>
    <property type="match status" value="1"/>
</dbReference>
<dbReference type="HOGENOM" id="CLU_007634_0_0_9"/>
<feature type="coiled-coil region" evidence="6">
    <location>
        <begin position="930"/>
        <end position="978"/>
    </location>
</feature>
<gene>
    <name evidence="8" type="ORF">HMPREF1015_00021</name>
</gene>
<proteinExistence type="predicted"/>
<dbReference type="InterPro" id="IPR027417">
    <property type="entry name" value="P-loop_NTPase"/>
</dbReference>
<dbReference type="GO" id="GO:0005525">
    <property type="term" value="F:GTP binding"/>
    <property type="evidence" value="ECO:0007669"/>
    <property type="project" value="UniProtKB-KW"/>
</dbReference>
<dbReference type="Pfam" id="PF00350">
    <property type="entry name" value="Dynamin_N"/>
    <property type="match status" value="2"/>
</dbReference>
<dbReference type="PATRIC" id="fig|665952.3.peg.2882"/>
<evidence type="ECO:0000256" key="6">
    <source>
        <dbReference type="SAM" id="Coils"/>
    </source>
</evidence>
<accession>G9QP04</accession>
<dbReference type="SUPFAM" id="SSF52540">
    <property type="entry name" value="P-loop containing nucleoside triphosphate hydrolases"/>
    <property type="match status" value="2"/>
</dbReference>
<keyword evidence="4" id="KW-0342">GTP-binding</keyword>
<keyword evidence="5" id="KW-0472">Membrane</keyword>
<evidence type="ECO:0000256" key="5">
    <source>
        <dbReference type="ARBA" id="ARBA00023136"/>
    </source>
</evidence>
<evidence type="ECO:0000313" key="8">
    <source>
        <dbReference type="EMBL" id="EHL74549.1"/>
    </source>
</evidence>
<dbReference type="Proteomes" id="UP000011747">
    <property type="component" value="Unassembled WGS sequence"/>
</dbReference>
<dbReference type="EMBL" id="ACWF01000148">
    <property type="protein sequence ID" value="EHL74549.1"/>
    <property type="molecule type" value="Genomic_DNA"/>
</dbReference>
<sequence length="1208" mass="140440">MSTAHKHKTTEQLMAKSMMLYERFQQFGDHERAEKSKRFLKKLYREEFIIAFCGHFSAGKSTMINQLTGESILPSSPIPTSANLVKIRHADEDFAKILYRNRKPLLFKGSYEFDTIKEFCKNGMEVESIEIGRKQSKLPKTLTVMDTPGIDSTDDAHRISTESALHLADMVFYVMDYNHVQSELNFTYTKELLSHGAKLYLIINQIDKHHQEELSFDEFRQSVYRAFDDWGVRPEGFYFTSLKEPDHPFNDFSVVKKLVADSIQMREELSLQSAEAMTERLIAEHLEWLKKEQDEKREQLAAILGNEWNEKEIFAKEEQLRIKIEQKDVQKAVEELENERETILKNAYIMPAQTRELAKSFLEAYQPDFKVGFFFSKKKTEEEKTRRLELFLADLQEKVKAQVEWHIRDLQAKWLKKYNLVHDDLAMKAEEFTVQLDSALLMTAIKPGAQVTGDSVLHYCDEVAEKLKKMARMASNEWLETAKSILEQKWQSELGSLQNEWTEWNQKKNAVLQWKELDILEDERKKAFAMLKTGTYSYSPTFDERIRKWEAEEQEAEIFTKEANPSKTKSIPKIQRKESEYKKAESEAPAFSPVIIAEKMHRWSEALKGIPGFKYLRKELEEKANRLGKQEFTIALFGAFSAGKSSFANAMLGEKVLPVSPNPTTAAVNRIHPPNEINHDRTAAVHLKTREEMLSDLQSSLGVFHVKADSLEEGYERIPNITANENKNGKENIHLSFLKAFYEGFPEYKDHLGETLVVDLETFRGFVANERQSCFVESIDLYYDCEFTRLGITLVDTPGVDSINARHTGVAFEYIKNSDAILFVTYYNHAFSKADREFLIQLGRVKDSFELDKMFFIVNAVDLANDEEEIADVLSYVQGQLLQYGIRFPRIYGVSSLLALYPNKRKQSRIESFQTAFQSFLQNDLTKIAIQSAERDMKRAVLQLEQLIKTAEENRENRKEKKALLAKQKEQISQHLQKETPDLMWKRLCQEIDELVYYVKQRVFYRLPDFFKESFNPSVLQPSSGKAALRTALEDFLSSIGFDLSQEMRATSLRAEKFLHQVLNAKQKSLHEHYQSIQEQLYFSDLEWPTKETPEFPAAFHSLPQETFSPALALFKNAKTFFEKNEKQLMQNKLEDILSPLADQYLLNEKEKLSQWIKETLDEQFNRLKNSLVSECEEQFSAWMEALEATENIQEWKEVLKVLQKDIA</sequence>
<keyword evidence="3" id="KW-0378">Hydrolase</keyword>
<evidence type="ECO:0000313" key="9">
    <source>
        <dbReference type="Proteomes" id="UP000011747"/>
    </source>
</evidence>
<dbReference type="AlphaFoldDB" id="G9QP04"/>
<feature type="coiled-coil region" evidence="6">
    <location>
        <begin position="315"/>
        <end position="346"/>
    </location>
</feature>
<feature type="domain" description="Dynamin N-terminal" evidence="7">
    <location>
        <begin position="634"/>
        <end position="860"/>
    </location>
</feature>